<sequence>MRRRLAGCALMDIDSGAGLVTVRWTASGDVPVLRVAGEIDAGSIEVVRYESSAWLEEATSDLVLDLDGVTFLASPGLALVVQAAEHARRCGAAFVVAAGHRAVLRPLQATGLDKVFDIRPDRDQAVAAVRDTTLPLVDTSSSNPVVGAEQAARGRVRGRHSSGRILRAEAVPVTASRAAWVSSSQHSGRPACSVSRSCYRHTSRRRRLRRPTRPDAAAAMCESDIGRRSVGPRRGVKPIPSETTRRTPSHQPSTADAWTQQGAVFMDEHVVGVGRDQRGGRYARHAGRRPPRSVGQHRSCPARLRAPGRPDGSNPYRASPRTWARSSDGRP</sequence>
<evidence type="ECO:0000256" key="1">
    <source>
        <dbReference type="ARBA" id="ARBA00009013"/>
    </source>
</evidence>
<accession>A0ABU0X8C1</accession>
<organism evidence="5 6">
    <name type="scientific">Saccharothrix yanglingensis</name>
    <dbReference type="NCBI Taxonomy" id="659496"/>
    <lineage>
        <taxon>Bacteria</taxon>
        <taxon>Bacillati</taxon>
        <taxon>Actinomycetota</taxon>
        <taxon>Actinomycetes</taxon>
        <taxon>Pseudonocardiales</taxon>
        <taxon>Pseudonocardiaceae</taxon>
        <taxon>Saccharothrix</taxon>
    </lineage>
</organism>
<dbReference type="Proteomes" id="UP001225605">
    <property type="component" value="Unassembled WGS sequence"/>
</dbReference>
<feature type="compositionally biased region" description="Basic residues" evidence="3">
    <location>
        <begin position="281"/>
        <end position="291"/>
    </location>
</feature>
<comment type="caution">
    <text evidence="5">The sequence shown here is derived from an EMBL/GenBank/DDBJ whole genome shotgun (WGS) entry which is preliminary data.</text>
</comment>
<dbReference type="Gene3D" id="3.30.750.24">
    <property type="entry name" value="STAS domain"/>
    <property type="match status" value="1"/>
</dbReference>
<dbReference type="EMBL" id="NSDM01000018">
    <property type="protein sequence ID" value="MDQ2588376.1"/>
    <property type="molecule type" value="Genomic_DNA"/>
</dbReference>
<dbReference type="SUPFAM" id="SSF52091">
    <property type="entry name" value="SpoIIaa-like"/>
    <property type="match status" value="1"/>
</dbReference>
<dbReference type="PANTHER" id="PTHR33495">
    <property type="entry name" value="ANTI-SIGMA FACTOR ANTAGONIST TM_1081-RELATED-RELATED"/>
    <property type="match status" value="1"/>
</dbReference>
<dbReference type="Pfam" id="PF01740">
    <property type="entry name" value="STAS"/>
    <property type="match status" value="1"/>
</dbReference>
<feature type="domain" description="STAS" evidence="4">
    <location>
        <begin position="20"/>
        <end position="129"/>
    </location>
</feature>
<gene>
    <name evidence="5" type="ORF">CKY47_31315</name>
</gene>
<dbReference type="InterPro" id="IPR002645">
    <property type="entry name" value="STAS_dom"/>
</dbReference>
<evidence type="ECO:0000256" key="3">
    <source>
        <dbReference type="SAM" id="MobiDB-lite"/>
    </source>
</evidence>
<dbReference type="InterPro" id="IPR036513">
    <property type="entry name" value="STAS_dom_sf"/>
</dbReference>
<dbReference type="InterPro" id="IPR003658">
    <property type="entry name" value="Anti-sigma_ant"/>
</dbReference>
<proteinExistence type="inferred from homology"/>
<comment type="similarity">
    <text evidence="1 2">Belongs to the anti-sigma-factor antagonist family.</text>
</comment>
<name>A0ABU0X8C1_9PSEU</name>
<protein>
    <recommendedName>
        <fullName evidence="2">Anti-sigma factor antagonist</fullName>
    </recommendedName>
</protein>
<dbReference type="NCBIfam" id="TIGR00377">
    <property type="entry name" value="ant_ant_sig"/>
    <property type="match status" value="1"/>
</dbReference>
<keyword evidence="6" id="KW-1185">Reference proteome</keyword>
<feature type="region of interest" description="Disordered" evidence="3">
    <location>
        <begin position="223"/>
        <end position="256"/>
    </location>
</feature>
<reference evidence="5 6" key="1">
    <citation type="submission" date="2017-06" db="EMBL/GenBank/DDBJ databases">
        <title>Cultured bacterium strain Saccharothrix yanglingensis Hhs.015.</title>
        <authorList>
            <person name="Xia Y."/>
        </authorList>
    </citation>
    <scope>NUCLEOTIDE SEQUENCE [LARGE SCALE GENOMIC DNA]</scope>
    <source>
        <strain evidence="5 6">Hhs.015</strain>
    </source>
</reference>
<dbReference type="CDD" id="cd07043">
    <property type="entry name" value="STAS_anti-anti-sigma_factors"/>
    <property type="match status" value="1"/>
</dbReference>
<evidence type="ECO:0000313" key="5">
    <source>
        <dbReference type="EMBL" id="MDQ2588376.1"/>
    </source>
</evidence>
<evidence type="ECO:0000259" key="4">
    <source>
        <dbReference type="PROSITE" id="PS50801"/>
    </source>
</evidence>
<dbReference type="PROSITE" id="PS50801">
    <property type="entry name" value="STAS"/>
    <property type="match status" value="1"/>
</dbReference>
<dbReference type="RefSeq" id="WP_371320769.1">
    <property type="nucleotide sequence ID" value="NZ_NSDM01000018.1"/>
</dbReference>
<evidence type="ECO:0000256" key="2">
    <source>
        <dbReference type="RuleBase" id="RU003749"/>
    </source>
</evidence>
<evidence type="ECO:0000313" key="6">
    <source>
        <dbReference type="Proteomes" id="UP001225605"/>
    </source>
</evidence>
<dbReference type="PANTHER" id="PTHR33495:SF2">
    <property type="entry name" value="ANTI-SIGMA FACTOR ANTAGONIST TM_1081-RELATED"/>
    <property type="match status" value="1"/>
</dbReference>
<feature type="region of interest" description="Disordered" evidence="3">
    <location>
        <begin position="275"/>
        <end position="331"/>
    </location>
</feature>